<dbReference type="InterPro" id="IPR027417">
    <property type="entry name" value="P-loop_NTPase"/>
</dbReference>
<dbReference type="NCBIfam" id="TIGR00368">
    <property type="entry name" value="YifB family Mg chelatase-like AAA ATPase"/>
    <property type="match status" value="1"/>
</dbReference>
<dbReference type="EMBL" id="DXGG01000038">
    <property type="protein sequence ID" value="HIW86856.1"/>
    <property type="molecule type" value="Genomic_DNA"/>
</dbReference>
<evidence type="ECO:0000313" key="3">
    <source>
        <dbReference type="EMBL" id="HIW86856.1"/>
    </source>
</evidence>
<dbReference type="SUPFAM" id="SSF52540">
    <property type="entry name" value="P-loop containing nucleoside triphosphate hydrolases"/>
    <property type="match status" value="1"/>
</dbReference>
<dbReference type="GO" id="GO:0005524">
    <property type="term" value="F:ATP binding"/>
    <property type="evidence" value="ECO:0007669"/>
    <property type="project" value="InterPro"/>
</dbReference>
<feature type="domain" description="Mg chelatase-related protein C-terminal" evidence="2">
    <location>
        <begin position="188"/>
        <end position="285"/>
    </location>
</feature>
<name>A0A9D1REN8_9BACT</name>
<proteinExistence type="predicted"/>
<reference evidence="3" key="2">
    <citation type="submission" date="2021-04" db="EMBL/GenBank/DDBJ databases">
        <authorList>
            <person name="Gilroy R."/>
        </authorList>
    </citation>
    <scope>NUCLEOTIDE SEQUENCE</scope>
    <source>
        <strain evidence="3">Gambia16-930</strain>
    </source>
</reference>
<dbReference type="InterPro" id="IPR025158">
    <property type="entry name" value="Mg_chelat-rel_C"/>
</dbReference>
<feature type="domain" description="Magnesium chelatase ChlI-like catalytic" evidence="1">
    <location>
        <begin position="1"/>
        <end position="180"/>
    </location>
</feature>
<comment type="caution">
    <text evidence="3">The sequence shown here is derived from an EMBL/GenBank/DDBJ whole genome shotgun (WGS) entry which is preliminary data.</text>
</comment>
<dbReference type="Pfam" id="PF13335">
    <property type="entry name" value="Mg_chelatase_C"/>
    <property type="match status" value="1"/>
</dbReference>
<accession>A0A9D1REN8</accession>
<feature type="non-terminal residue" evidence="3">
    <location>
        <position position="1"/>
    </location>
</feature>
<dbReference type="AlphaFoldDB" id="A0A9D1REN8"/>
<reference evidence="3" key="1">
    <citation type="journal article" date="2021" name="PeerJ">
        <title>Extensive microbial diversity within the chicken gut microbiome revealed by metagenomics and culture.</title>
        <authorList>
            <person name="Gilroy R."/>
            <person name="Ravi A."/>
            <person name="Getino M."/>
            <person name="Pursley I."/>
            <person name="Horton D.L."/>
            <person name="Alikhan N.F."/>
            <person name="Baker D."/>
            <person name="Gharbi K."/>
            <person name="Hall N."/>
            <person name="Watson M."/>
            <person name="Adriaenssens E.M."/>
            <person name="Foster-Nyarko E."/>
            <person name="Jarju S."/>
            <person name="Secka A."/>
            <person name="Antonio M."/>
            <person name="Oren A."/>
            <person name="Chaudhuri R.R."/>
            <person name="La Ragione R."/>
            <person name="Hildebrand F."/>
            <person name="Pallen M.J."/>
        </authorList>
    </citation>
    <scope>NUCLEOTIDE SEQUENCE</scope>
    <source>
        <strain evidence="3">Gambia16-930</strain>
    </source>
</reference>
<evidence type="ECO:0000259" key="2">
    <source>
        <dbReference type="Pfam" id="PF13335"/>
    </source>
</evidence>
<evidence type="ECO:0000259" key="1">
    <source>
        <dbReference type="Pfam" id="PF01078"/>
    </source>
</evidence>
<dbReference type="Gene3D" id="3.40.50.300">
    <property type="entry name" value="P-loop containing nucleotide triphosphate hydrolases"/>
    <property type="match status" value="1"/>
</dbReference>
<protein>
    <submittedName>
        <fullName evidence="3">YifB family Mg chelatase-like AAA ATPase</fullName>
    </submittedName>
</protein>
<dbReference type="PANTHER" id="PTHR32039">
    <property type="entry name" value="MAGNESIUM-CHELATASE SUBUNIT CHLI"/>
    <property type="match status" value="1"/>
</dbReference>
<dbReference type="Proteomes" id="UP000824267">
    <property type="component" value="Unassembled WGS sequence"/>
</dbReference>
<dbReference type="PANTHER" id="PTHR32039:SF7">
    <property type="entry name" value="COMPETENCE PROTEIN COMM"/>
    <property type="match status" value="1"/>
</dbReference>
<gene>
    <name evidence="3" type="ORF">IAC47_01070</name>
</gene>
<organism evidence="3 4">
    <name type="scientific">Candidatus Onthomorpha intestinigallinarum</name>
    <dbReference type="NCBI Taxonomy" id="2840880"/>
    <lineage>
        <taxon>Bacteria</taxon>
        <taxon>Pseudomonadati</taxon>
        <taxon>Bacteroidota</taxon>
        <taxon>Bacteroidia</taxon>
        <taxon>Bacteroidales</taxon>
        <taxon>Candidatus Onthomorpha</taxon>
    </lineage>
</organism>
<dbReference type="InterPro" id="IPR045006">
    <property type="entry name" value="CHLI-like"/>
</dbReference>
<evidence type="ECO:0000313" key="4">
    <source>
        <dbReference type="Proteomes" id="UP000824267"/>
    </source>
</evidence>
<sequence length="294" mass="33028">LVGSPGSGKTMLAKRLPSILPPLTIEEALETTKIHSVAGKMNKFQPIISVRPFRNPHHTISDVALVGGGTYPQPGEISLAHNGVLFLDELPEFKRNVLEVLRQPMEERSITISRTKQSSEYPASFMLVAAMNPCPCGYYNHPTQACTCPLGAVNKYLNKISGPLLDRIDIQLEVVPVPFKELSTIKEGETSATIRQRVINARKIQEERFKKYPNIHCNAQMNTQMMKEFCKIQPSGMELLRTVMDRLGLSARAYDRILKVSRTIADLDGSENIRDEHLAEAITYRNLDRESWGR</sequence>
<dbReference type="Pfam" id="PF01078">
    <property type="entry name" value="Mg_chelatase"/>
    <property type="match status" value="1"/>
</dbReference>
<dbReference type="InterPro" id="IPR000523">
    <property type="entry name" value="Mg_chelatse_chII-like_cat_dom"/>
</dbReference>
<dbReference type="InterPro" id="IPR004482">
    <property type="entry name" value="Mg_chelat-rel"/>
</dbReference>